<organism evidence="2 3">
    <name type="scientific">Spinacia oleracea</name>
    <name type="common">Spinach</name>
    <dbReference type="NCBI Taxonomy" id="3562"/>
    <lineage>
        <taxon>Eukaryota</taxon>
        <taxon>Viridiplantae</taxon>
        <taxon>Streptophyta</taxon>
        <taxon>Embryophyta</taxon>
        <taxon>Tracheophyta</taxon>
        <taxon>Spermatophyta</taxon>
        <taxon>Magnoliopsida</taxon>
        <taxon>eudicotyledons</taxon>
        <taxon>Gunneridae</taxon>
        <taxon>Pentapetalae</taxon>
        <taxon>Caryophyllales</taxon>
        <taxon>Chenopodiaceae</taxon>
        <taxon>Chenopodioideae</taxon>
        <taxon>Anserineae</taxon>
        <taxon>Spinacia</taxon>
    </lineage>
</organism>
<dbReference type="SUPFAM" id="SSF56672">
    <property type="entry name" value="DNA/RNA polymerases"/>
    <property type="match status" value="1"/>
</dbReference>
<keyword evidence="2" id="KW-1185">Reference proteome</keyword>
<dbReference type="RefSeq" id="XP_056693200.1">
    <property type="nucleotide sequence ID" value="XM_056837222.1"/>
</dbReference>
<protein>
    <recommendedName>
        <fullName evidence="1">Reverse transcriptase domain-containing protein</fullName>
    </recommendedName>
</protein>
<dbReference type="Proteomes" id="UP000813463">
    <property type="component" value="Chromosome 2"/>
</dbReference>
<sequence>MSVVVPPIGVCNGRVSGLTFQFRSVLVSGSLAVSVSTVSDSVRLMCFVMAASVEKFHFPFVGLSGCQDGGGRGLVFSSAEVTFRRMGIWLCGDCFKTHTHRTRCRHGSGSSIVFVDPPNSRDGIIRFILYGFQKPQAPTSELSSSDAPREHQFSFDVALLDTLLSKRLRSVKSIPPKYRLGFSRVLKGALDKVICRPDDIACWVQLLVLPLCVLSTFSPRSNRECSSGVRRRRQEESITSAIYSWGESGGSERLVIDTLASVSPLDVDEDHGLAERNIKQCKRKISDGHYTAAVRVLSSSGLAPYSDATLTDLQAKHPFFPVPTLPDIPVDHHLTTSSAVVLEQIRGFPRGTSCGRYGLRAQHLLDCLGGAAVAVSDELVDAITQVVNLFLAGKCPGELGGYIASAPLTPLVKPGGGIQPIVVGTIWRRLVSKVGAALIGPRLGTYLGGLQFGVGVPAGGEAILHAVNRLVEARGADVGLFMLLLDFQNAFNLVDRSALLREVRLHCPALSRWVEFCYSSPARLYYGEHTLWSCQGVQQGDPLGPFLFSLVLHPLVCQIRDSFDLSLQAWYLDDGTIVGDALVVGKVLELILEEGPHLGLHVNVEKIEVFWPWKDPRSRLESVFPSDIARLALGVKLLGGPVSTDSSFCKELVSQCVSKTVVLMDAVAKLNDPQCELLLLRACTGVSKLYFAMRTCPPHLFEAAQLSFDVALRASLERIVTDSGPGFGDWQWRLATLPYSYGGLGVYSAGDVWHYAFLASRLQSSGLQDSLLRLSGVDGPGSAFDDALGLFNRTVETDLMSSPSEIASPPFMKKLADIYFMKVTADAESAFSLS</sequence>
<evidence type="ECO:0000259" key="1">
    <source>
        <dbReference type="Pfam" id="PF00078"/>
    </source>
</evidence>
<accession>A0ABM3RC67</accession>
<dbReference type="GeneID" id="130467977"/>
<dbReference type="Pfam" id="PF00078">
    <property type="entry name" value="RVT_1"/>
    <property type="match status" value="1"/>
</dbReference>
<reference evidence="3" key="2">
    <citation type="submission" date="2025-08" db="UniProtKB">
        <authorList>
            <consortium name="RefSeq"/>
        </authorList>
    </citation>
    <scope>IDENTIFICATION</scope>
    <source>
        <tissue evidence="3">Leaf</tissue>
    </source>
</reference>
<feature type="domain" description="Reverse transcriptase" evidence="1">
    <location>
        <begin position="482"/>
        <end position="610"/>
    </location>
</feature>
<evidence type="ECO:0000313" key="3">
    <source>
        <dbReference type="RefSeq" id="XP_056693200.1"/>
    </source>
</evidence>
<dbReference type="InterPro" id="IPR043502">
    <property type="entry name" value="DNA/RNA_pol_sf"/>
</dbReference>
<reference evidence="2" key="1">
    <citation type="journal article" date="2021" name="Nat. Commun.">
        <title>Genomic analyses provide insights into spinach domestication and the genetic basis of agronomic traits.</title>
        <authorList>
            <person name="Cai X."/>
            <person name="Sun X."/>
            <person name="Xu C."/>
            <person name="Sun H."/>
            <person name="Wang X."/>
            <person name="Ge C."/>
            <person name="Zhang Z."/>
            <person name="Wang Q."/>
            <person name="Fei Z."/>
            <person name="Jiao C."/>
            <person name="Wang Q."/>
        </authorList>
    </citation>
    <scope>NUCLEOTIDE SEQUENCE [LARGE SCALE GENOMIC DNA]</scope>
    <source>
        <strain evidence="2">cv. Varoflay</strain>
    </source>
</reference>
<proteinExistence type="predicted"/>
<gene>
    <name evidence="3" type="primary">LOC130467977</name>
</gene>
<dbReference type="InterPro" id="IPR000477">
    <property type="entry name" value="RT_dom"/>
</dbReference>
<evidence type="ECO:0000313" key="2">
    <source>
        <dbReference type="Proteomes" id="UP000813463"/>
    </source>
</evidence>
<dbReference type="PANTHER" id="PTHR48462">
    <property type="entry name" value="PROTEIN, PUTATIVE-RELATED"/>
    <property type="match status" value="1"/>
</dbReference>
<dbReference type="PANTHER" id="PTHR48462:SF1">
    <property type="entry name" value="PROTEIN, PUTATIVE-RELATED"/>
    <property type="match status" value="1"/>
</dbReference>
<name>A0ABM3RC67_SPIOL</name>